<proteinExistence type="predicted"/>
<feature type="transmembrane region" description="Helical" evidence="1">
    <location>
        <begin position="41"/>
        <end position="62"/>
    </location>
</feature>
<evidence type="ECO:0000313" key="2">
    <source>
        <dbReference type="EMBL" id="QBE65576.1"/>
    </source>
</evidence>
<organism evidence="2 3">
    <name type="scientific">Pseudoduganella lutea</name>
    <dbReference type="NCBI Taxonomy" id="321985"/>
    <lineage>
        <taxon>Bacteria</taxon>
        <taxon>Pseudomonadati</taxon>
        <taxon>Pseudomonadota</taxon>
        <taxon>Betaproteobacteria</taxon>
        <taxon>Burkholderiales</taxon>
        <taxon>Oxalobacteraceae</taxon>
        <taxon>Telluria group</taxon>
        <taxon>Pseudoduganella</taxon>
    </lineage>
</organism>
<dbReference type="RefSeq" id="WP_130188686.1">
    <property type="nucleotide sequence ID" value="NZ_CP035913.1"/>
</dbReference>
<keyword evidence="1" id="KW-0812">Transmembrane</keyword>
<feature type="transmembrane region" description="Helical" evidence="1">
    <location>
        <begin position="77"/>
        <end position="104"/>
    </location>
</feature>
<reference evidence="2 3" key="1">
    <citation type="submission" date="2019-02" db="EMBL/GenBank/DDBJ databases">
        <title>Draft Genome Sequences of Six Type Strains of the Genus Massilia.</title>
        <authorList>
            <person name="Miess H."/>
            <person name="Frediansyhah A."/>
            <person name="Gross H."/>
        </authorList>
    </citation>
    <scope>NUCLEOTIDE SEQUENCE [LARGE SCALE GENOMIC DNA]</scope>
    <source>
        <strain evidence="2 3">DSM 17473</strain>
    </source>
</reference>
<evidence type="ECO:0000313" key="3">
    <source>
        <dbReference type="Proteomes" id="UP000290637"/>
    </source>
</evidence>
<dbReference type="Proteomes" id="UP000290637">
    <property type="component" value="Chromosome"/>
</dbReference>
<protein>
    <submittedName>
        <fullName evidence="2">Uncharacterized protein</fullName>
    </submittedName>
</protein>
<dbReference type="EMBL" id="CP035913">
    <property type="protein sequence ID" value="QBE65576.1"/>
    <property type="molecule type" value="Genomic_DNA"/>
</dbReference>
<gene>
    <name evidence="2" type="ORF">EWM63_23430</name>
</gene>
<keyword evidence="1" id="KW-1133">Transmembrane helix</keyword>
<accession>A0A4P6L1Z0</accession>
<sequence length="143" mass="14828">MNATLLIQLAGPLRMGVILAIALHVLALVPQFRARHFQPRFVNTTLYGLVLAVAHGALLALAGAELAASDAQRRADAVAWCLAGAVLLNLAVAAQNLLAVVALVRLHHASAVLAHSIRGAVKPMIWASAALAVAAYAAAHGWL</sequence>
<dbReference type="KEGG" id="plue:EWM63_23430"/>
<keyword evidence="3" id="KW-1185">Reference proteome</keyword>
<name>A0A4P6L1Z0_9BURK</name>
<keyword evidence="1" id="KW-0472">Membrane</keyword>
<evidence type="ECO:0000256" key="1">
    <source>
        <dbReference type="SAM" id="Phobius"/>
    </source>
</evidence>
<dbReference type="AlphaFoldDB" id="A0A4P6L1Z0"/>
<feature type="transmembrane region" description="Helical" evidence="1">
    <location>
        <begin position="6"/>
        <end position="29"/>
    </location>
</feature>
<feature type="transmembrane region" description="Helical" evidence="1">
    <location>
        <begin position="124"/>
        <end position="142"/>
    </location>
</feature>